<dbReference type="SUPFAM" id="SSF50249">
    <property type="entry name" value="Nucleic acid-binding proteins"/>
    <property type="match status" value="1"/>
</dbReference>
<dbReference type="InterPro" id="IPR052513">
    <property type="entry name" value="Thioester_dehydratase-like"/>
</dbReference>
<reference evidence="3" key="1">
    <citation type="submission" date="2019-04" db="EMBL/GenBank/DDBJ databases">
        <title>Genome sequence of Pseudomonas putida 1290, an auxin catabolizing strain.</title>
        <authorList>
            <person name="Laird T.S."/>
            <person name="Leveau J.H.J."/>
        </authorList>
    </citation>
    <scope>NUCLEOTIDE SEQUENCE [LARGE SCALE GENOMIC DNA]</scope>
    <source>
        <strain evidence="3">1290</strain>
    </source>
</reference>
<dbReference type="EMBL" id="CP039371">
    <property type="protein sequence ID" value="QCI11642.1"/>
    <property type="molecule type" value="Genomic_DNA"/>
</dbReference>
<protein>
    <submittedName>
        <fullName evidence="2">Nucleic acid-binding protein</fullName>
    </submittedName>
</protein>
<dbReference type="Pfam" id="PF01796">
    <property type="entry name" value="OB_ChsH2_C"/>
    <property type="match status" value="1"/>
</dbReference>
<sequence>MLDFPDQSTPGPEAQYLAFLGQGRFMLQRSASTGQHVFYPRTQVPGSGETDLEWVPASGMGTLYALTVNRARGGDHNIALVDLDEGVRMMSRIEGHLSLPLGTRLKARIVDQDGSPVVVFDPATEVQP</sequence>
<evidence type="ECO:0000313" key="2">
    <source>
        <dbReference type="EMBL" id="QCI11642.1"/>
    </source>
</evidence>
<dbReference type="RefSeq" id="WP_136913809.1">
    <property type="nucleotide sequence ID" value="NZ_CP039371.1"/>
</dbReference>
<organism evidence="2 3">
    <name type="scientific">Pseudomonas putida</name>
    <name type="common">Arthrobacter siderocapsulatus</name>
    <dbReference type="NCBI Taxonomy" id="303"/>
    <lineage>
        <taxon>Bacteria</taxon>
        <taxon>Pseudomonadati</taxon>
        <taxon>Pseudomonadota</taxon>
        <taxon>Gammaproteobacteria</taxon>
        <taxon>Pseudomonadales</taxon>
        <taxon>Pseudomonadaceae</taxon>
        <taxon>Pseudomonas</taxon>
    </lineage>
</organism>
<proteinExistence type="predicted"/>
<dbReference type="OrthoDB" id="3182121at2"/>
<dbReference type="AlphaFoldDB" id="A0A4D6X782"/>
<feature type="domain" description="ChsH2 C-terminal OB-fold" evidence="1">
    <location>
        <begin position="54"/>
        <end position="109"/>
    </location>
</feature>
<dbReference type="Proteomes" id="UP000298551">
    <property type="component" value="Chromosome"/>
</dbReference>
<gene>
    <name evidence="2" type="ORF">E6B08_09740</name>
</gene>
<evidence type="ECO:0000259" key="1">
    <source>
        <dbReference type="Pfam" id="PF01796"/>
    </source>
</evidence>
<evidence type="ECO:0000313" key="3">
    <source>
        <dbReference type="Proteomes" id="UP000298551"/>
    </source>
</evidence>
<dbReference type="InterPro" id="IPR012340">
    <property type="entry name" value="NA-bd_OB-fold"/>
</dbReference>
<name>A0A4D6X782_PSEPU</name>
<dbReference type="PANTHER" id="PTHR34075:SF5">
    <property type="entry name" value="BLR3430 PROTEIN"/>
    <property type="match status" value="1"/>
</dbReference>
<dbReference type="InterPro" id="IPR002878">
    <property type="entry name" value="ChsH2_C"/>
</dbReference>
<accession>A0A4D6X782</accession>
<dbReference type="PANTHER" id="PTHR34075">
    <property type="entry name" value="BLR3430 PROTEIN"/>
    <property type="match status" value="1"/>
</dbReference>